<dbReference type="PRINTS" id="PR01042">
    <property type="entry name" value="TRNASYNTHASP"/>
</dbReference>
<comment type="similarity">
    <text evidence="1">Belongs to the class-II aminoacyl-tRNA synthetase family.</text>
</comment>
<evidence type="ECO:0000313" key="12">
    <source>
        <dbReference type="Proteomes" id="UP000269721"/>
    </source>
</evidence>
<evidence type="ECO:0000259" key="10">
    <source>
        <dbReference type="PROSITE" id="PS50862"/>
    </source>
</evidence>
<keyword evidence="7 11" id="KW-0030">Aminoacyl-tRNA synthetase</keyword>
<dbReference type="PANTHER" id="PTHR22594">
    <property type="entry name" value="ASPARTYL/LYSYL-TRNA SYNTHETASE"/>
    <property type="match status" value="1"/>
</dbReference>
<dbReference type="InterPro" id="IPR004365">
    <property type="entry name" value="NA-bd_OB_tRNA"/>
</dbReference>
<dbReference type="InterPro" id="IPR004364">
    <property type="entry name" value="Aa-tRNA-synt_II"/>
</dbReference>
<dbReference type="OrthoDB" id="1931232at2759"/>
<dbReference type="InterPro" id="IPR004522">
    <property type="entry name" value="Asn-tRNA-ligase"/>
</dbReference>
<gene>
    <name evidence="11" type="ORF">BDK51DRAFT_24090</name>
</gene>
<evidence type="ECO:0000256" key="7">
    <source>
        <dbReference type="ARBA" id="ARBA00023146"/>
    </source>
</evidence>
<keyword evidence="5" id="KW-0067">ATP-binding</keyword>
<dbReference type="EMBL" id="KZ994389">
    <property type="protein sequence ID" value="RKO93065.1"/>
    <property type="molecule type" value="Genomic_DNA"/>
</dbReference>
<dbReference type="GO" id="GO:0004816">
    <property type="term" value="F:asparagine-tRNA ligase activity"/>
    <property type="evidence" value="ECO:0007669"/>
    <property type="project" value="UniProtKB-EC"/>
</dbReference>
<proteinExistence type="inferred from homology"/>
<dbReference type="Pfam" id="PF00152">
    <property type="entry name" value="tRNA-synt_2"/>
    <property type="match status" value="1"/>
</dbReference>
<evidence type="ECO:0000256" key="1">
    <source>
        <dbReference type="ARBA" id="ARBA00008226"/>
    </source>
</evidence>
<dbReference type="Proteomes" id="UP000269721">
    <property type="component" value="Unassembled WGS sequence"/>
</dbReference>
<dbReference type="AlphaFoldDB" id="A0A4P9WLL5"/>
<dbReference type="NCBIfam" id="NF003037">
    <property type="entry name" value="PRK03932.1"/>
    <property type="match status" value="1"/>
</dbReference>
<reference evidence="12" key="1">
    <citation type="journal article" date="2018" name="Nat. Microbiol.">
        <title>Leveraging single-cell genomics to expand the fungal tree of life.</title>
        <authorList>
            <person name="Ahrendt S.R."/>
            <person name="Quandt C.A."/>
            <person name="Ciobanu D."/>
            <person name="Clum A."/>
            <person name="Salamov A."/>
            <person name="Andreopoulos B."/>
            <person name="Cheng J.F."/>
            <person name="Woyke T."/>
            <person name="Pelin A."/>
            <person name="Henrissat B."/>
            <person name="Reynolds N.K."/>
            <person name="Benny G.L."/>
            <person name="Smith M.E."/>
            <person name="James T.Y."/>
            <person name="Grigoriev I.V."/>
        </authorList>
    </citation>
    <scope>NUCLEOTIDE SEQUENCE [LARGE SCALE GENOMIC DNA]</scope>
</reference>
<dbReference type="GO" id="GO:0005739">
    <property type="term" value="C:mitochondrion"/>
    <property type="evidence" value="ECO:0007669"/>
    <property type="project" value="TreeGrafter"/>
</dbReference>
<evidence type="ECO:0000256" key="8">
    <source>
        <dbReference type="ARBA" id="ARBA00029886"/>
    </source>
</evidence>
<evidence type="ECO:0000256" key="6">
    <source>
        <dbReference type="ARBA" id="ARBA00022917"/>
    </source>
</evidence>
<name>A0A4P9WLL5_9FUNG</name>
<organism evidence="11 12">
    <name type="scientific">Blyttiomyces helicus</name>
    <dbReference type="NCBI Taxonomy" id="388810"/>
    <lineage>
        <taxon>Eukaryota</taxon>
        <taxon>Fungi</taxon>
        <taxon>Fungi incertae sedis</taxon>
        <taxon>Chytridiomycota</taxon>
        <taxon>Chytridiomycota incertae sedis</taxon>
        <taxon>Chytridiomycetes</taxon>
        <taxon>Chytridiomycetes incertae sedis</taxon>
        <taxon>Blyttiomyces</taxon>
    </lineage>
</organism>
<dbReference type="PROSITE" id="PS50862">
    <property type="entry name" value="AA_TRNA_LIGASE_II"/>
    <property type="match status" value="1"/>
</dbReference>
<keyword evidence="4" id="KW-0547">Nucleotide-binding</keyword>
<evidence type="ECO:0000256" key="2">
    <source>
        <dbReference type="ARBA" id="ARBA00012816"/>
    </source>
</evidence>
<dbReference type="EC" id="6.1.1.22" evidence="2"/>
<dbReference type="SUPFAM" id="SSF55681">
    <property type="entry name" value="Class II aaRS and biotin synthetases"/>
    <property type="match status" value="1"/>
</dbReference>
<accession>A0A4P9WLL5</accession>
<dbReference type="Gene3D" id="2.40.50.140">
    <property type="entry name" value="Nucleic acid-binding proteins"/>
    <property type="match status" value="1"/>
</dbReference>
<dbReference type="Gene3D" id="3.30.930.10">
    <property type="entry name" value="Bira Bifunctional Protein, Domain 2"/>
    <property type="match status" value="1"/>
</dbReference>
<feature type="domain" description="Aminoacyl-transfer RNA synthetases class-II family profile" evidence="10">
    <location>
        <begin position="132"/>
        <end position="449"/>
    </location>
</feature>
<dbReference type="NCBIfam" id="TIGR00457">
    <property type="entry name" value="asnS"/>
    <property type="match status" value="1"/>
</dbReference>
<dbReference type="GO" id="GO:0005524">
    <property type="term" value="F:ATP binding"/>
    <property type="evidence" value="ECO:0007669"/>
    <property type="project" value="UniProtKB-KW"/>
</dbReference>
<dbReference type="Pfam" id="PF01336">
    <property type="entry name" value="tRNA_anti-codon"/>
    <property type="match status" value="1"/>
</dbReference>
<sequence length="457" mass="50524">MPSAADEAASPNVTIHGWIRTVRVQKHVAFVDISDGSIGVGMQCTMEPAKARSLHTGCSVRLSGTLVSSPGVEQKRELRVSECVVLGTVDPKTYPLHKARVSFDYLRQHPNIRSRSKSFGALWRTRNSATLAIQDFFQSQQFLQIHTPILTSNDCEGAGEAFRVVTNDFLKAMSEPRAPGAPPAPSEFFGHPVYLTVSGQLHAELVASALSRVYTFGPAFRAEPSDSTRHLAEFWMLEAEASFLTSLDDLMSLAEASIRSITDGTAARSADDLAFFAKWVDTTLPSRLDALTAPFARMTYTEAITVLSAADRTWTHPVRWGLPLQTEHERYLAEVHCRGPVFVTDYPTAQKPFYMLASSSSTPDRETVACFDLLVPGVGELVGGSLREHDVHRLETNLRRAGLDPVAYDWYLDLRRFGTVPHGGFGMGFERFLAYITGMANLKDLAVVPRWLGHCRY</sequence>
<evidence type="ECO:0000256" key="9">
    <source>
        <dbReference type="ARBA" id="ARBA00068798"/>
    </source>
</evidence>
<evidence type="ECO:0000256" key="5">
    <source>
        <dbReference type="ARBA" id="ARBA00022840"/>
    </source>
</evidence>
<keyword evidence="3" id="KW-0436">Ligase</keyword>
<dbReference type="PANTHER" id="PTHR22594:SF34">
    <property type="entry name" value="ASPARAGINE--TRNA LIGASE, MITOCHONDRIAL-RELATED"/>
    <property type="match status" value="1"/>
</dbReference>
<keyword evidence="12" id="KW-1185">Reference proteome</keyword>
<dbReference type="CDD" id="cd00776">
    <property type="entry name" value="AsxRS_core"/>
    <property type="match status" value="1"/>
</dbReference>
<evidence type="ECO:0000256" key="4">
    <source>
        <dbReference type="ARBA" id="ARBA00022741"/>
    </source>
</evidence>
<dbReference type="GO" id="GO:0003676">
    <property type="term" value="F:nucleic acid binding"/>
    <property type="evidence" value="ECO:0007669"/>
    <property type="project" value="InterPro"/>
</dbReference>
<dbReference type="CDD" id="cd04318">
    <property type="entry name" value="EcAsnRS_like_N"/>
    <property type="match status" value="1"/>
</dbReference>
<dbReference type="InterPro" id="IPR006195">
    <property type="entry name" value="aa-tRNA-synth_II"/>
</dbReference>
<dbReference type="SUPFAM" id="SSF50249">
    <property type="entry name" value="Nucleic acid-binding proteins"/>
    <property type="match status" value="1"/>
</dbReference>
<protein>
    <recommendedName>
        <fullName evidence="9">Asparagine--tRNA ligase, mitochondrial</fullName>
        <ecNumber evidence="2">6.1.1.22</ecNumber>
    </recommendedName>
    <alternativeName>
        <fullName evidence="8">Asparaginyl-tRNA synthetase</fullName>
    </alternativeName>
</protein>
<dbReference type="InterPro" id="IPR045864">
    <property type="entry name" value="aa-tRNA-synth_II/BPL/LPL"/>
</dbReference>
<evidence type="ECO:0000313" key="11">
    <source>
        <dbReference type="EMBL" id="RKO93065.1"/>
    </source>
</evidence>
<dbReference type="FunFam" id="3.30.930.10:FF:000016">
    <property type="entry name" value="Asparagine--tRNA ligase"/>
    <property type="match status" value="1"/>
</dbReference>
<dbReference type="InterPro" id="IPR002312">
    <property type="entry name" value="Asp/Asn-tRNA-synth_IIb"/>
</dbReference>
<keyword evidence="6" id="KW-0648">Protein biosynthesis</keyword>
<dbReference type="GO" id="GO:0006421">
    <property type="term" value="P:asparaginyl-tRNA aminoacylation"/>
    <property type="evidence" value="ECO:0007669"/>
    <property type="project" value="InterPro"/>
</dbReference>
<dbReference type="InterPro" id="IPR012340">
    <property type="entry name" value="NA-bd_OB-fold"/>
</dbReference>
<evidence type="ECO:0000256" key="3">
    <source>
        <dbReference type="ARBA" id="ARBA00022598"/>
    </source>
</evidence>